<dbReference type="AlphaFoldDB" id="A0A448X4V8"/>
<name>A0A448X4V8_9PLAT</name>
<sequence length="90" mass="9868">MPKSYKLLPELGRQQIPCLLSPHPSGPRSLSLWGADLTAVTMVKKSPSRLAGRVGGAELVRRRAGLFRRRTGLTARDSSSLTWQLIATNQ</sequence>
<organism evidence="1 2">
    <name type="scientific">Protopolystoma xenopodis</name>
    <dbReference type="NCBI Taxonomy" id="117903"/>
    <lineage>
        <taxon>Eukaryota</taxon>
        <taxon>Metazoa</taxon>
        <taxon>Spiralia</taxon>
        <taxon>Lophotrochozoa</taxon>
        <taxon>Platyhelminthes</taxon>
        <taxon>Monogenea</taxon>
        <taxon>Polyopisthocotylea</taxon>
        <taxon>Polystomatidea</taxon>
        <taxon>Polystomatidae</taxon>
        <taxon>Protopolystoma</taxon>
    </lineage>
</organism>
<comment type="caution">
    <text evidence="1">The sequence shown here is derived from an EMBL/GenBank/DDBJ whole genome shotgun (WGS) entry which is preliminary data.</text>
</comment>
<dbReference type="Proteomes" id="UP000784294">
    <property type="component" value="Unassembled WGS sequence"/>
</dbReference>
<gene>
    <name evidence="1" type="ORF">PXEA_LOCUS21610</name>
</gene>
<evidence type="ECO:0000313" key="1">
    <source>
        <dbReference type="EMBL" id="VEL28170.1"/>
    </source>
</evidence>
<keyword evidence="2" id="KW-1185">Reference proteome</keyword>
<dbReference type="EMBL" id="CAAALY010092891">
    <property type="protein sequence ID" value="VEL28170.1"/>
    <property type="molecule type" value="Genomic_DNA"/>
</dbReference>
<proteinExistence type="predicted"/>
<evidence type="ECO:0000313" key="2">
    <source>
        <dbReference type="Proteomes" id="UP000784294"/>
    </source>
</evidence>
<reference evidence="1" key="1">
    <citation type="submission" date="2018-11" db="EMBL/GenBank/DDBJ databases">
        <authorList>
            <consortium name="Pathogen Informatics"/>
        </authorList>
    </citation>
    <scope>NUCLEOTIDE SEQUENCE</scope>
</reference>
<accession>A0A448X4V8</accession>
<protein>
    <submittedName>
        <fullName evidence="1">Uncharacterized protein</fullName>
    </submittedName>
</protein>